<evidence type="ECO:0000313" key="2">
    <source>
        <dbReference type="Proteomes" id="UP000319783"/>
    </source>
</evidence>
<dbReference type="AlphaFoldDB" id="A0A533Q6H6"/>
<comment type="caution">
    <text evidence="1">The sequence shown here is derived from an EMBL/GenBank/DDBJ whole genome shotgun (WGS) entry which is preliminary data.</text>
</comment>
<accession>A0A533Q6H6</accession>
<organism evidence="1 2">
    <name type="scientific">Candidatus Jettenia ecosi</name>
    <dbReference type="NCBI Taxonomy" id="2494326"/>
    <lineage>
        <taxon>Bacteria</taxon>
        <taxon>Pseudomonadati</taxon>
        <taxon>Planctomycetota</taxon>
        <taxon>Candidatus Brocadiia</taxon>
        <taxon>Candidatus Brocadiales</taxon>
        <taxon>Candidatus Brocadiaceae</taxon>
        <taxon>Candidatus Jettenia</taxon>
    </lineage>
</organism>
<reference evidence="1 2" key="1">
    <citation type="submission" date="2019-04" db="EMBL/GenBank/DDBJ databases">
        <title>Genome of a novel bacterium Candidatus Jettenia ecosi reconstructed from metagenome of an anammox bioreactor.</title>
        <authorList>
            <person name="Mardanov A.V."/>
            <person name="Beletsky A.V."/>
            <person name="Ravin N.V."/>
            <person name="Botchkova E.A."/>
            <person name="Litti Y.V."/>
            <person name="Nozhevnikova A.N."/>
        </authorList>
    </citation>
    <scope>NUCLEOTIDE SEQUENCE [LARGE SCALE GENOMIC DNA]</scope>
    <source>
        <strain evidence="1">J2</strain>
    </source>
</reference>
<evidence type="ECO:0000313" key="1">
    <source>
        <dbReference type="EMBL" id="TLD40182.1"/>
    </source>
</evidence>
<dbReference type="EMBL" id="SULG01000123">
    <property type="protein sequence ID" value="TLD40182.1"/>
    <property type="molecule type" value="Genomic_DNA"/>
</dbReference>
<proteinExistence type="predicted"/>
<dbReference type="Proteomes" id="UP000319783">
    <property type="component" value="Unassembled WGS sequence"/>
</dbReference>
<gene>
    <name evidence="1" type="ORF">JETT_3554</name>
</gene>
<protein>
    <submittedName>
        <fullName evidence="1">Uncharacterized protein</fullName>
    </submittedName>
</protein>
<name>A0A533Q6H6_9BACT</name>
<sequence>MYGCLEKGENGWTFRKGKKWVGVLEKGTWEALSKGECRDYQYHSLFPFPK</sequence>